<dbReference type="InterPro" id="IPR000515">
    <property type="entry name" value="MetI-like"/>
</dbReference>
<dbReference type="PANTHER" id="PTHR43005">
    <property type="entry name" value="BLR7065 PROTEIN"/>
    <property type="match status" value="1"/>
</dbReference>
<dbReference type="SUPFAM" id="SSF161098">
    <property type="entry name" value="MetI-like"/>
    <property type="match status" value="1"/>
</dbReference>
<gene>
    <name evidence="10" type="ORF">BJ991_003596</name>
</gene>
<feature type="transmembrane region" description="Helical" evidence="7">
    <location>
        <begin position="287"/>
        <end position="308"/>
    </location>
</feature>
<accession>A0A7Y9GS07</accession>
<dbReference type="PANTHER" id="PTHR43005:SF2">
    <property type="entry name" value="INTEGRAL MEMBRANE SUGAR TRANSPORT PROTEIN"/>
    <property type="match status" value="1"/>
</dbReference>
<reference evidence="10 11" key="1">
    <citation type="submission" date="2020-07" db="EMBL/GenBank/DDBJ databases">
        <title>Sequencing the genomes of 1000 actinobacteria strains.</title>
        <authorList>
            <person name="Klenk H.-P."/>
        </authorList>
    </citation>
    <scope>NUCLEOTIDE SEQUENCE [LARGE SCALE GENOMIC DNA]</scope>
    <source>
        <strain evidence="10 11">DSM 24662</strain>
    </source>
</reference>
<name>A0A7Y9GS07_9MICO</name>
<feature type="transmembrane region" description="Helical" evidence="7">
    <location>
        <begin position="39"/>
        <end position="58"/>
    </location>
</feature>
<evidence type="ECO:0000256" key="1">
    <source>
        <dbReference type="ARBA" id="ARBA00004651"/>
    </source>
</evidence>
<dbReference type="Pfam" id="PF00528">
    <property type="entry name" value="BPD_transp_1"/>
    <property type="match status" value="1"/>
</dbReference>
<keyword evidence="10" id="KW-0762">Sugar transport</keyword>
<proteinExistence type="inferred from homology"/>
<evidence type="ECO:0000313" key="11">
    <source>
        <dbReference type="Proteomes" id="UP000576969"/>
    </source>
</evidence>
<feature type="transmembrane region" description="Helical" evidence="7">
    <location>
        <begin position="183"/>
        <end position="206"/>
    </location>
</feature>
<dbReference type="GO" id="GO:0005886">
    <property type="term" value="C:plasma membrane"/>
    <property type="evidence" value="ECO:0007669"/>
    <property type="project" value="UniProtKB-SubCell"/>
</dbReference>
<dbReference type="InterPro" id="IPR035906">
    <property type="entry name" value="MetI-like_sf"/>
</dbReference>
<protein>
    <submittedName>
        <fullName evidence="10">Multiple sugar transport system permease protein</fullName>
    </submittedName>
</protein>
<dbReference type="CDD" id="cd06261">
    <property type="entry name" value="TM_PBP2"/>
    <property type="match status" value="1"/>
</dbReference>
<sequence>MSLTKAARPTEAPTVGAEGAAQPELRGTPRRRRGWRRKAAPYLFLILPLALLLVFTYWPVLNMFYYSVTDWDGLDKTKNFVGLDNYTETFTEPDNLRVFLVSLYYFVAALAQMAIALYFAVLLSFRVRFKNLWKGILFFPYLINGVAIGMIFLNFLKPDGGLDTVLSLLGFDSLIRQWTGDPAIINITLASVAVWRYMGLNFVMFLGAIQSIPRETFEAAALDGANRWHEVRYIILPSIRPIVGLQFILAISGALAVFEVPYIMTGGGNGSETFVIRTIWTAFQRNMVGLASAMAVIMLLIVLIMTWIQRAVMPERKVDLA</sequence>
<evidence type="ECO:0000256" key="7">
    <source>
        <dbReference type="RuleBase" id="RU363032"/>
    </source>
</evidence>
<dbReference type="Proteomes" id="UP000576969">
    <property type="component" value="Unassembled WGS sequence"/>
</dbReference>
<feature type="region of interest" description="Disordered" evidence="8">
    <location>
        <begin position="1"/>
        <end position="27"/>
    </location>
</feature>
<evidence type="ECO:0000256" key="3">
    <source>
        <dbReference type="ARBA" id="ARBA00022475"/>
    </source>
</evidence>
<evidence type="ECO:0000256" key="2">
    <source>
        <dbReference type="ARBA" id="ARBA00022448"/>
    </source>
</evidence>
<dbReference type="PROSITE" id="PS50928">
    <property type="entry name" value="ABC_TM1"/>
    <property type="match status" value="1"/>
</dbReference>
<evidence type="ECO:0000259" key="9">
    <source>
        <dbReference type="PROSITE" id="PS50928"/>
    </source>
</evidence>
<organism evidence="10 11">
    <name type="scientific">Microbacterium immunditiarum</name>
    <dbReference type="NCBI Taxonomy" id="337480"/>
    <lineage>
        <taxon>Bacteria</taxon>
        <taxon>Bacillati</taxon>
        <taxon>Actinomycetota</taxon>
        <taxon>Actinomycetes</taxon>
        <taxon>Micrococcales</taxon>
        <taxon>Microbacteriaceae</taxon>
        <taxon>Microbacterium</taxon>
    </lineage>
</organism>
<feature type="transmembrane region" description="Helical" evidence="7">
    <location>
        <begin position="103"/>
        <end position="125"/>
    </location>
</feature>
<evidence type="ECO:0000256" key="8">
    <source>
        <dbReference type="SAM" id="MobiDB-lite"/>
    </source>
</evidence>
<comment type="caution">
    <text evidence="10">The sequence shown here is derived from an EMBL/GenBank/DDBJ whole genome shotgun (WGS) entry which is preliminary data.</text>
</comment>
<feature type="transmembrane region" description="Helical" evidence="7">
    <location>
        <begin position="242"/>
        <end position="264"/>
    </location>
</feature>
<comment type="similarity">
    <text evidence="7">Belongs to the binding-protein-dependent transport system permease family.</text>
</comment>
<keyword evidence="5 7" id="KW-1133">Transmembrane helix</keyword>
<keyword evidence="4 7" id="KW-0812">Transmembrane</keyword>
<dbReference type="GO" id="GO:0055085">
    <property type="term" value="P:transmembrane transport"/>
    <property type="evidence" value="ECO:0007669"/>
    <property type="project" value="InterPro"/>
</dbReference>
<feature type="domain" description="ABC transmembrane type-1" evidence="9">
    <location>
        <begin position="98"/>
        <end position="309"/>
    </location>
</feature>
<dbReference type="EMBL" id="JACCBV010000001">
    <property type="protein sequence ID" value="NYE21568.1"/>
    <property type="molecule type" value="Genomic_DNA"/>
</dbReference>
<keyword evidence="2 7" id="KW-0813">Transport</keyword>
<dbReference type="Gene3D" id="1.10.3720.10">
    <property type="entry name" value="MetI-like"/>
    <property type="match status" value="1"/>
</dbReference>
<comment type="subcellular location">
    <subcellularLocation>
        <location evidence="1 7">Cell membrane</location>
        <topology evidence="1 7">Multi-pass membrane protein</topology>
    </subcellularLocation>
</comment>
<feature type="transmembrane region" description="Helical" evidence="7">
    <location>
        <begin position="137"/>
        <end position="156"/>
    </location>
</feature>
<dbReference type="AlphaFoldDB" id="A0A7Y9GS07"/>
<keyword evidence="11" id="KW-1185">Reference proteome</keyword>
<dbReference type="RefSeq" id="WP_179492267.1">
    <property type="nucleotide sequence ID" value="NZ_JACCBV010000001.1"/>
</dbReference>
<evidence type="ECO:0000256" key="5">
    <source>
        <dbReference type="ARBA" id="ARBA00022989"/>
    </source>
</evidence>
<evidence type="ECO:0000256" key="6">
    <source>
        <dbReference type="ARBA" id="ARBA00023136"/>
    </source>
</evidence>
<evidence type="ECO:0000256" key="4">
    <source>
        <dbReference type="ARBA" id="ARBA00022692"/>
    </source>
</evidence>
<evidence type="ECO:0000313" key="10">
    <source>
        <dbReference type="EMBL" id="NYE21568.1"/>
    </source>
</evidence>
<keyword evidence="6 7" id="KW-0472">Membrane</keyword>
<keyword evidence="3" id="KW-1003">Cell membrane</keyword>